<reference evidence="2 3" key="1">
    <citation type="submission" date="2018-12" db="EMBL/GenBank/DDBJ databases">
        <title>Sphingomonas sp. HMF7854 Genome sequencing and assembly.</title>
        <authorList>
            <person name="Cha I."/>
            <person name="Kang H."/>
            <person name="Kim H."/>
            <person name="Kang J."/>
            <person name="Joh K."/>
        </authorList>
    </citation>
    <scope>NUCLEOTIDE SEQUENCE [LARGE SCALE GENOMIC DNA]</scope>
    <source>
        <strain evidence="2 3">HMF7854</strain>
    </source>
</reference>
<feature type="transmembrane region" description="Helical" evidence="1">
    <location>
        <begin position="80"/>
        <end position="99"/>
    </location>
</feature>
<keyword evidence="1" id="KW-0812">Transmembrane</keyword>
<evidence type="ECO:0000313" key="2">
    <source>
        <dbReference type="EMBL" id="RST26470.1"/>
    </source>
</evidence>
<proteinExistence type="predicted"/>
<accession>A0A3R9YHX2</accession>
<feature type="transmembrane region" description="Helical" evidence="1">
    <location>
        <begin position="12"/>
        <end position="35"/>
    </location>
</feature>
<dbReference type="OrthoDB" id="7578485at2"/>
<keyword evidence="1" id="KW-0472">Membrane</keyword>
<organism evidence="2 3">
    <name type="scientific">Sphingomonas ginkgonis</name>
    <dbReference type="NCBI Taxonomy" id="2315330"/>
    <lineage>
        <taxon>Bacteria</taxon>
        <taxon>Pseudomonadati</taxon>
        <taxon>Pseudomonadota</taxon>
        <taxon>Alphaproteobacteria</taxon>
        <taxon>Sphingomonadales</taxon>
        <taxon>Sphingomonadaceae</taxon>
        <taxon>Sphingomonas</taxon>
    </lineage>
</organism>
<dbReference type="Proteomes" id="UP000274661">
    <property type="component" value="Unassembled WGS sequence"/>
</dbReference>
<evidence type="ECO:0000256" key="1">
    <source>
        <dbReference type="SAM" id="Phobius"/>
    </source>
</evidence>
<protein>
    <submittedName>
        <fullName evidence="2">Uncharacterized protein</fullName>
    </submittedName>
</protein>
<sequence>MLERGSPRAVAIGRWGASLSLVIAAMLIGRLIRAYPFLLPNRLPGLALYELGPGLILASATGAAITITRGSGSLGGLARLALFGLAALVTGAIVLAVEFNDALRGQWI</sequence>
<keyword evidence="3" id="KW-1185">Reference proteome</keyword>
<comment type="caution">
    <text evidence="2">The sequence shown here is derived from an EMBL/GenBank/DDBJ whole genome shotgun (WGS) entry which is preliminary data.</text>
</comment>
<evidence type="ECO:0000313" key="3">
    <source>
        <dbReference type="Proteomes" id="UP000274661"/>
    </source>
</evidence>
<dbReference type="AlphaFoldDB" id="A0A3R9YHX2"/>
<dbReference type="EMBL" id="RWJF01000002">
    <property type="protein sequence ID" value="RST26470.1"/>
    <property type="molecule type" value="Genomic_DNA"/>
</dbReference>
<name>A0A3R9YHX2_9SPHN</name>
<feature type="transmembrane region" description="Helical" evidence="1">
    <location>
        <begin position="47"/>
        <end position="68"/>
    </location>
</feature>
<keyword evidence="1" id="KW-1133">Transmembrane helix</keyword>
<gene>
    <name evidence="2" type="ORF">HMF7854_15550</name>
</gene>
<dbReference type="RefSeq" id="WP_126720349.1">
    <property type="nucleotide sequence ID" value="NZ_RWJF01000002.1"/>
</dbReference>